<feature type="transmembrane region" description="Helical" evidence="1">
    <location>
        <begin position="25"/>
        <end position="46"/>
    </location>
</feature>
<evidence type="ECO:0000256" key="1">
    <source>
        <dbReference type="SAM" id="Phobius"/>
    </source>
</evidence>
<dbReference type="OrthoDB" id="2656075at2"/>
<keyword evidence="5" id="KW-1185">Reference proteome</keyword>
<dbReference type="Proteomes" id="UP000509327">
    <property type="component" value="Chromosome"/>
</dbReference>
<evidence type="ECO:0000313" key="4">
    <source>
        <dbReference type="Proteomes" id="UP000247790"/>
    </source>
</evidence>
<reference evidence="3 5" key="2">
    <citation type="submission" date="2020-06" db="EMBL/GenBank/DDBJ databases">
        <title>Complete genome of Paenibacillus barcinonensis KACC11450.</title>
        <authorList>
            <person name="Kim M."/>
            <person name="Park Y.-J."/>
            <person name="Shin J.-H."/>
        </authorList>
    </citation>
    <scope>NUCLEOTIDE SEQUENCE [LARGE SCALE GENOMIC DNA]</scope>
    <source>
        <strain evidence="3 5">KACC11450</strain>
    </source>
</reference>
<evidence type="ECO:0008006" key="6">
    <source>
        <dbReference type="Google" id="ProtNLM"/>
    </source>
</evidence>
<reference evidence="2 4" key="1">
    <citation type="submission" date="2018-06" db="EMBL/GenBank/DDBJ databases">
        <title>Genomic Encyclopedia of Type Strains, Phase III (KMG-III): the genomes of soil and plant-associated and newly described type strains.</title>
        <authorList>
            <person name="Whitman W."/>
        </authorList>
    </citation>
    <scope>NUCLEOTIDE SEQUENCE [LARGE SCALE GENOMIC DNA]</scope>
    <source>
        <strain evidence="2 4">CECT 7022</strain>
    </source>
</reference>
<feature type="transmembrane region" description="Helical" evidence="1">
    <location>
        <begin position="58"/>
        <end position="78"/>
    </location>
</feature>
<dbReference type="EMBL" id="QJSW01000008">
    <property type="protein sequence ID" value="PYE48547.1"/>
    <property type="molecule type" value="Genomic_DNA"/>
</dbReference>
<keyword evidence="1" id="KW-1133">Transmembrane helix</keyword>
<evidence type="ECO:0000313" key="2">
    <source>
        <dbReference type="EMBL" id="PYE48547.1"/>
    </source>
</evidence>
<name>A0A2V4WLQ0_PAEBA</name>
<dbReference type="RefSeq" id="WP_110897208.1">
    <property type="nucleotide sequence ID" value="NZ_CP054614.1"/>
</dbReference>
<gene>
    <name evidence="2" type="ORF">DFQ00_108139</name>
    <name evidence="3" type="ORF">HUB98_22705</name>
</gene>
<proteinExistence type="predicted"/>
<protein>
    <recommendedName>
        <fullName evidence="6">PH (Pleckstrin Homology) domain-containing protein</fullName>
    </recommendedName>
</protein>
<accession>A0A2V4WLQ0</accession>
<keyword evidence="1" id="KW-0812">Transmembrane</keyword>
<keyword evidence="1" id="KW-0472">Membrane</keyword>
<organism evidence="2 4">
    <name type="scientific">Paenibacillus barcinonensis</name>
    <dbReference type="NCBI Taxonomy" id="198119"/>
    <lineage>
        <taxon>Bacteria</taxon>
        <taxon>Bacillati</taxon>
        <taxon>Bacillota</taxon>
        <taxon>Bacilli</taxon>
        <taxon>Bacillales</taxon>
        <taxon>Paenibacillaceae</taxon>
        <taxon>Paenibacillus</taxon>
    </lineage>
</organism>
<evidence type="ECO:0000313" key="3">
    <source>
        <dbReference type="EMBL" id="QKS58753.1"/>
    </source>
</evidence>
<evidence type="ECO:0000313" key="5">
    <source>
        <dbReference type="Proteomes" id="UP000509327"/>
    </source>
</evidence>
<dbReference type="AlphaFoldDB" id="A0A2V4WLQ0"/>
<dbReference type="EMBL" id="CP054614">
    <property type="protein sequence ID" value="QKS58753.1"/>
    <property type="molecule type" value="Genomic_DNA"/>
</dbReference>
<sequence length="172" mass="20100">MHMHAASSEHQHGEIGEIRYRRITAIWKGSLCFLFLVLCVLLLWIIAAGQTESVEKIYYPMAAILGMWMVGPFFFMFLNRSLQRSTVLLSWDQQQLRAGQRKLPWDQIRKIELTTPAQSKWQLSRSPMYAIYLKDGTRVHIHSDHLLGKKRLHHSLAMLQQSLSEARQLNRD</sequence>
<dbReference type="Proteomes" id="UP000247790">
    <property type="component" value="Unassembled WGS sequence"/>
</dbReference>